<keyword evidence="1" id="KW-0175">Coiled coil</keyword>
<geneLocation type="plasmid" evidence="8">
    <name>pVAPA2282</name>
</geneLocation>
<feature type="coiled-coil region" evidence="1">
    <location>
        <begin position="62"/>
        <end position="96"/>
    </location>
</feature>
<dbReference type="Proteomes" id="UP000808906">
    <property type="component" value="Unassembled WGS sequence"/>
</dbReference>
<evidence type="ECO:0000313" key="6">
    <source>
        <dbReference type="EMBL" id="ARX59247.1"/>
    </source>
</evidence>
<dbReference type="EMBL" id="KX443392">
    <property type="protein sequence ID" value="ARX59152.1"/>
    <property type="molecule type" value="Genomic_DNA"/>
</dbReference>
<keyword evidence="12" id="KW-0614">Plasmid</keyword>
<feature type="transmembrane region" description="Helical" evidence="2">
    <location>
        <begin position="12"/>
        <end position="30"/>
    </location>
</feature>
<evidence type="ECO:0000313" key="9">
    <source>
        <dbReference type="EMBL" id="ARX59522.1"/>
    </source>
</evidence>
<dbReference type="EMBL" id="WVDC01000024">
    <property type="protein sequence ID" value="NKW44520.1"/>
    <property type="molecule type" value="Genomic_DNA"/>
</dbReference>
<dbReference type="EMBL" id="KX443402">
    <property type="protein sequence ID" value="ARX60187.1"/>
    <property type="molecule type" value="Genomic_DNA"/>
</dbReference>
<evidence type="ECO:0000313" key="17">
    <source>
        <dbReference type="EMBL" id="NKW44520.1"/>
    </source>
</evidence>
<geneLocation type="plasmid" evidence="9">
    <name>pVAPA1271</name>
</geneLocation>
<evidence type="ECO:0000313" key="14">
    <source>
        <dbReference type="EMBL" id="MBM4628531.1"/>
    </source>
</evidence>
<geneLocation type="plasmid" evidence="11">
    <name>pVAPA2288</name>
</geneLocation>
<geneLocation type="plasmid" evidence="4">
    <name>pVAPA1422</name>
</geneLocation>
<reference evidence="12" key="1">
    <citation type="journal article" date="2017" name="Genome Biol. Evol.">
        <title>Comparative Genomics of Rhodococcus equi Virulence Plasmids Indicates Host-Driven Evolution of the vap Pathogenicity Island.</title>
        <authorList>
            <person name="MacArthur I."/>
            <person name="Anastasi E."/>
            <person name="Alvarez S."/>
            <person name="Scortti M."/>
            <person name="Vazquez-Boland J.A."/>
        </authorList>
    </citation>
    <scope>NUCLEOTIDE SEQUENCE</scope>
    <source>
        <strain evidence="9">PAM1271</strain>
        <strain evidence="5">PAM1340</strain>
        <strain evidence="3">PAM1357</strain>
        <strain evidence="4">PAM1422</strain>
        <strain evidence="6">PAM1637</strain>
        <strain evidence="7">PAM1643</strain>
        <strain evidence="12">PAM2279</strain>
        <strain evidence="8">PAM2282</strain>
        <strain evidence="10">PAM2285</strain>
        <strain evidence="11">PAM2288</strain>
        <plasmid evidence="9">pVAPA1271</plasmid>
        <plasmid evidence="5">pVAPA1340</plasmid>
        <plasmid evidence="3">pVAPA1357</plasmid>
        <plasmid evidence="4">pVAPA1422</plasmid>
        <plasmid evidence="6">pVAPA1637</plasmid>
        <plasmid evidence="7">pVAPA1643</plasmid>
        <plasmid evidence="12">pVAPA2279</plasmid>
        <plasmid evidence="8">pVAPA2282</plasmid>
        <plasmid evidence="10">pVAPA2285</plasmid>
        <plasmid evidence="11">pVAPA2288</plasmid>
    </source>
</reference>
<dbReference type="EMBL" id="WUYC01000012">
    <property type="protein sequence ID" value="MBM4717389.1"/>
    <property type="molecule type" value="Genomic_DNA"/>
</dbReference>
<dbReference type="EMBL" id="KX443405">
    <property type="protein sequence ID" value="ARX60435.1"/>
    <property type="molecule type" value="Genomic_DNA"/>
</dbReference>
<evidence type="ECO:0000313" key="5">
    <source>
        <dbReference type="EMBL" id="ARX59152.1"/>
    </source>
</evidence>
<reference evidence="16" key="3">
    <citation type="journal article" date="2020" name="Environ. Microbiol.">
        <title>The novel and transferable erm(51) gene confers Macrolides, Lincosamides, and Streptogramins B (MLSB) resistance to clonal Rhodococcus equi in the environment.</title>
        <authorList>
            <person name="Huber L."/>
            <person name="Giguere S."/>
            <person name="Slovis N.M."/>
            <person name="Alvarez-Narvaez S."/>
            <person name="Hart K.A."/>
            <person name="Greiter M."/>
            <person name="Morris E.R.A."/>
            <person name="Cohen N.D."/>
        </authorList>
    </citation>
    <scope>NUCLEOTIDE SEQUENCE</scope>
    <source>
        <strain evidence="16">Lh_116_1</strain>
        <strain evidence="17">Lh_16_1</strain>
    </source>
</reference>
<dbReference type="EMBL" id="KX443395">
    <property type="protein sequence ID" value="ARX59398.1"/>
    <property type="molecule type" value="Genomic_DNA"/>
</dbReference>
<evidence type="ECO:0000313" key="16">
    <source>
        <dbReference type="EMBL" id="NKT77929.1"/>
    </source>
</evidence>
<keyword evidence="2" id="KW-0812">Transmembrane</keyword>
<dbReference type="EMBL" id="KX443393">
    <property type="protein sequence ID" value="ARX59247.1"/>
    <property type="molecule type" value="Genomic_DNA"/>
</dbReference>
<evidence type="ECO:0000313" key="10">
    <source>
        <dbReference type="EMBL" id="ARX60187.1"/>
    </source>
</evidence>
<reference evidence="13" key="2">
    <citation type="submission" date="2019-11" db="EMBL/GenBank/DDBJ databases">
        <title>Spread of Macrolides and rifampicin resistant Rhodococcus equi in clinical isolates in the USA.</title>
        <authorList>
            <person name="Alvarez-Narvaez S."/>
            <person name="Huber L."/>
            <person name="Cohen N.D."/>
            <person name="Slovis N."/>
            <person name="Greiter M."/>
            <person name="Giguere S."/>
            <person name="Hart K."/>
        </authorList>
    </citation>
    <scope>NUCLEOTIDE SEQUENCE</scope>
    <source>
        <strain evidence="13">Lh_17</strain>
        <strain evidence="14">Lh_38</strain>
        <strain evidence="15">Lh_5</strain>
    </source>
</reference>
<dbReference type="EMBL" id="KX443403">
    <property type="protein sequence ID" value="ARX60283.1"/>
    <property type="molecule type" value="Genomic_DNA"/>
</dbReference>
<proteinExistence type="predicted"/>
<evidence type="ECO:0000313" key="3">
    <source>
        <dbReference type="EMBL" id="ARX59020.1"/>
    </source>
</evidence>
<evidence type="ECO:0000313" key="4">
    <source>
        <dbReference type="EMBL" id="ARX59145.1"/>
    </source>
</evidence>
<dbReference type="Proteomes" id="UP000706122">
    <property type="component" value="Unassembled WGS sequence"/>
</dbReference>
<evidence type="ECO:0000313" key="15">
    <source>
        <dbReference type="EMBL" id="MBM4717389.1"/>
    </source>
</evidence>
<name>A0A1Z1UZL8_RHOHA</name>
<accession>A0A1Z1UZL8</accession>
<dbReference type="EMBL" id="KX443390">
    <property type="protein sequence ID" value="ARX59145.1"/>
    <property type="molecule type" value="Genomic_DNA"/>
</dbReference>
<evidence type="ECO:0000313" key="8">
    <source>
        <dbReference type="EMBL" id="ARX59398.1"/>
    </source>
</evidence>
<geneLocation type="plasmid" evidence="10">
    <name>pVAPA2285</name>
</geneLocation>
<sequence>MSAEKQSFMRWWGRRMLIVLPPWVPAFILMAMGAGVWAYVVGIGGTLLLGGIEIGLDYTRRRREMRADRERFQDQLREYEALREKDREALRLLAERRRGKEQR</sequence>
<dbReference type="EMBL" id="WUXD01000038">
    <property type="protein sequence ID" value="MBM4628531.1"/>
    <property type="molecule type" value="Genomic_DNA"/>
</dbReference>
<dbReference type="AlphaFoldDB" id="A0A1Z1UZL8"/>
<dbReference type="EMBL" id="KX443396">
    <property type="protein sequence ID" value="ARX59522.1"/>
    <property type="molecule type" value="Genomic_DNA"/>
</dbReference>
<dbReference type="Proteomes" id="UP000608063">
    <property type="component" value="Unassembled WGS sequence"/>
</dbReference>
<geneLocation type="plasmid" evidence="12">
    <name>pVAPA2279</name>
</geneLocation>
<keyword evidence="2" id="KW-0472">Membrane</keyword>
<protein>
    <submittedName>
        <fullName evidence="12">Uncharacterized protein</fullName>
    </submittedName>
</protein>
<dbReference type="RefSeq" id="WP_147284675.1">
    <property type="nucleotide sequence ID" value="NC_002576.1"/>
</dbReference>
<dbReference type="Proteomes" id="UP000738270">
    <property type="component" value="Unassembled WGS sequence"/>
</dbReference>
<geneLocation type="plasmid" evidence="7">
    <name>pVAPA1643</name>
</geneLocation>
<geneLocation type="plasmid" evidence="5">
    <name>pVAPA1340</name>
</geneLocation>
<dbReference type="EMBL" id="WVBC01000020">
    <property type="protein sequence ID" value="NKT77929.1"/>
    <property type="molecule type" value="Genomic_DNA"/>
</dbReference>
<evidence type="ECO:0000313" key="11">
    <source>
        <dbReference type="EMBL" id="ARX60283.1"/>
    </source>
</evidence>
<dbReference type="EMBL" id="WUXR01000006">
    <property type="protein sequence ID" value="MBM4566234.1"/>
    <property type="molecule type" value="Genomic_DNA"/>
</dbReference>
<evidence type="ECO:0000313" key="13">
    <source>
        <dbReference type="EMBL" id="MBM4566234.1"/>
    </source>
</evidence>
<feature type="transmembrane region" description="Helical" evidence="2">
    <location>
        <begin position="36"/>
        <end position="56"/>
    </location>
</feature>
<evidence type="ECO:0000313" key="7">
    <source>
        <dbReference type="EMBL" id="ARX59303.1"/>
    </source>
</evidence>
<organism evidence="12">
    <name type="scientific">Rhodococcus hoagii</name>
    <name type="common">Corynebacterium equii</name>
    <dbReference type="NCBI Taxonomy" id="43767"/>
    <lineage>
        <taxon>Bacteria</taxon>
        <taxon>Bacillati</taxon>
        <taxon>Actinomycetota</taxon>
        <taxon>Actinomycetes</taxon>
        <taxon>Mycobacteriales</taxon>
        <taxon>Nocardiaceae</taxon>
        <taxon>Prescottella</taxon>
    </lineage>
</organism>
<evidence type="ECO:0000256" key="2">
    <source>
        <dbReference type="SAM" id="Phobius"/>
    </source>
</evidence>
<geneLocation type="plasmid" evidence="3">
    <name>pVAPA1357</name>
</geneLocation>
<evidence type="ECO:0000256" key="1">
    <source>
        <dbReference type="SAM" id="Coils"/>
    </source>
</evidence>
<dbReference type="Proteomes" id="UP000603463">
    <property type="component" value="Unassembled WGS sequence"/>
</dbReference>
<gene>
    <name evidence="13" type="ORF">GS441_12530</name>
    <name evidence="14" type="ORF">GS453_17385</name>
    <name evidence="15" type="ORF">GS551_25030</name>
    <name evidence="16" type="ORF">GS882_07285</name>
    <name evidence="17" type="ORF">GS947_23950</name>
    <name evidence="9" type="ORF">pVAPA1271_0771</name>
    <name evidence="5" type="ORF">pVAPA1340_0811</name>
    <name evidence="3" type="ORF">pVAPA1357_0821</name>
    <name evidence="4" type="ORF">pVAPA1422_0771</name>
    <name evidence="6" type="ORF">pVAPA1637_0821</name>
    <name evidence="7" type="ORF">pVAPA1643_0811</name>
    <name evidence="12" type="ORF">pVAPA2279_0811</name>
    <name evidence="8" type="ORF">pVAPA2282_0811</name>
    <name evidence="10" type="ORF">pVAPA2285_0811</name>
    <name evidence="11" type="ORF">pVAPA2288_0811</name>
</gene>
<dbReference type="EMBL" id="KX443394">
    <property type="protein sequence ID" value="ARX59303.1"/>
    <property type="molecule type" value="Genomic_DNA"/>
</dbReference>
<dbReference type="EMBL" id="KX443389">
    <property type="protein sequence ID" value="ARX59020.1"/>
    <property type="molecule type" value="Genomic_DNA"/>
</dbReference>
<keyword evidence="2" id="KW-1133">Transmembrane helix</keyword>
<geneLocation type="plasmid" evidence="6">
    <name>pVAPA1637</name>
</geneLocation>
<evidence type="ECO:0000313" key="12">
    <source>
        <dbReference type="EMBL" id="ARX60435.1"/>
    </source>
</evidence>